<keyword evidence="1" id="KW-1133">Transmembrane helix</keyword>
<gene>
    <name evidence="2" type="ORF">RFI_32668</name>
</gene>
<evidence type="ECO:0000313" key="3">
    <source>
        <dbReference type="Proteomes" id="UP000023152"/>
    </source>
</evidence>
<name>X6LS55_RETFI</name>
<keyword evidence="3" id="KW-1185">Reference proteome</keyword>
<comment type="caution">
    <text evidence="2">The sequence shown here is derived from an EMBL/GenBank/DDBJ whole genome shotgun (WGS) entry which is preliminary data.</text>
</comment>
<accession>X6LS55</accession>
<dbReference type="EMBL" id="ASPP01028995">
    <property type="protein sequence ID" value="ETO04728.1"/>
    <property type="molecule type" value="Genomic_DNA"/>
</dbReference>
<organism evidence="2 3">
    <name type="scientific">Reticulomyxa filosa</name>
    <dbReference type="NCBI Taxonomy" id="46433"/>
    <lineage>
        <taxon>Eukaryota</taxon>
        <taxon>Sar</taxon>
        <taxon>Rhizaria</taxon>
        <taxon>Retaria</taxon>
        <taxon>Foraminifera</taxon>
        <taxon>Monothalamids</taxon>
        <taxon>Reticulomyxidae</taxon>
        <taxon>Reticulomyxa</taxon>
    </lineage>
</organism>
<keyword evidence="1" id="KW-0812">Transmembrane</keyword>
<feature type="transmembrane region" description="Helical" evidence="1">
    <location>
        <begin position="27"/>
        <end position="50"/>
    </location>
</feature>
<protein>
    <submittedName>
        <fullName evidence="2">Uncharacterized protein</fullName>
    </submittedName>
</protein>
<reference evidence="2 3" key="1">
    <citation type="journal article" date="2013" name="Curr. Biol.">
        <title>The Genome of the Foraminiferan Reticulomyxa filosa.</title>
        <authorList>
            <person name="Glockner G."/>
            <person name="Hulsmann N."/>
            <person name="Schleicher M."/>
            <person name="Noegel A.A."/>
            <person name="Eichinger L."/>
            <person name="Gallinger C."/>
            <person name="Pawlowski J."/>
            <person name="Sierra R."/>
            <person name="Euteneuer U."/>
            <person name="Pillet L."/>
            <person name="Moustafa A."/>
            <person name="Platzer M."/>
            <person name="Groth M."/>
            <person name="Szafranski K."/>
            <person name="Schliwa M."/>
        </authorList>
    </citation>
    <scope>NUCLEOTIDE SEQUENCE [LARGE SCALE GENOMIC DNA]</scope>
</reference>
<dbReference type="AlphaFoldDB" id="X6LS55"/>
<evidence type="ECO:0000313" key="2">
    <source>
        <dbReference type="EMBL" id="ETO04728.1"/>
    </source>
</evidence>
<sequence length="96" mass="11570">MKIASYEDYQFYFLAQDIKLFLRKENFFYLNFLISFDIVNALKIFNVFFLQFFDEIKSVIHSDTRKPQLIKTSRGKKSLLFINYVQLAKILFSFAK</sequence>
<keyword evidence="1" id="KW-0472">Membrane</keyword>
<proteinExistence type="predicted"/>
<dbReference type="Proteomes" id="UP000023152">
    <property type="component" value="Unassembled WGS sequence"/>
</dbReference>
<evidence type="ECO:0000256" key="1">
    <source>
        <dbReference type="SAM" id="Phobius"/>
    </source>
</evidence>